<comment type="caution">
    <text evidence="3">The sequence shown here is derived from an EMBL/GenBank/DDBJ whole genome shotgun (WGS) entry which is preliminary data.</text>
</comment>
<accession>A0A916TGC0</accession>
<gene>
    <name evidence="3" type="ORF">GCM10011492_38870</name>
</gene>
<evidence type="ECO:0000313" key="3">
    <source>
        <dbReference type="EMBL" id="GGB44048.1"/>
    </source>
</evidence>
<dbReference type="Pfam" id="PF01583">
    <property type="entry name" value="APS_kinase"/>
    <property type="match status" value="1"/>
</dbReference>
<dbReference type="AlphaFoldDB" id="A0A916TGC0"/>
<organism evidence="3 4">
    <name type="scientific">Flexivirga endophytica</name>
    <dbReference type="NCBI Taxonomy" id="1849103"/>
    <lineage>
        <taxon>Bacteria</taxon>
        <taxon>Bacillati</taxon>
        <taxon>Actinomycetota</taxon>
        <taxon>Actinomycetes</taxon>
        <taxon>Micrococcales</taxon>
        <taxon>Dermacoccaceae</taxon>
        <taxon>Flexivirga</taxon>
    </lineage>
</organism>
<feature type="domain" description="APS kinase" evidence="2">
    <location>
        <begin position="25"/>
        <end position="65"/>
    </location>
</feature>
<dbReference type="SUPFAM" id="SSF52540">
    <property type="entry name" value="P-loop containing nucleoside triphosphate hydrolases"/>
    <property type="match status" value="1"/>
</dbReference>
<reference evidence="3" key="2">
    <citation type="submission" date="2020-09" db="EMBL/GenBank/DDBJ databases">
        <authorList>
            <person name="Sun Q."/>
            <person name="Zhou Y."/>
        </authorList>
    </citation>
    <scope>NUCLEOTIDE SEQUENCE</scope>
    <source>
        <strain evidence="3">CGMCC 1.15085</strain>
    </source>
</reference>
<dbReference type="InterPro" id="IPR027417">
    <property type="entry name" value="P-loop_NTPase"/>
</dbReference>
<name>A0A916TGC0_9MICO</name>
<evidence type="ECO:0000259" key="2">
    <source>
        <dbReference type="Pfam" id="PF01583"/>
    </source>
</evidence>
<dbReference type="EMBL" id="BMHI01000006">
    <property type="protein sequence ID" value="GGB44048.1"/>
    <property type="molecule type" value="Genomic_DNA"/>
</dbReference>
<dbReference type="InterPro" id="IPR059117">
    <property type="entry name" value="APS_kinase_dom"/>
</dbReference>
<evidence type="ECO:0000313" key="4">
    <source>
        <dbReference type="Proteomes" id="UP000636793"/>
    </source>
</evidence>
<reference evidence="3" key="1">
    <citation type="journal article" date="2014" name="Int. J. Syst. Evol. Microbiol.">
        <title>Complete genome sequence of Corynebacterium casei LMG S-19264T (=DSM 44701T), isolated from a smear-ripened cheese.</title>
        <authorList>
            <consortium name="US DOE Joint Genome Institute (JGI-PGF)"/>
            <person name="Walter F."/>
            <person name="Albersmeier A."/>
            <person name="Kalinowski J."/>
            <person name="Ruckert C."/>
        </authorList>
    </citation>
    <scope>NUCLEOTIDE SEQUENCE</scope>
    <source>
        <strain evidence="3">CGMCC 1.15085</strain>
    </source>
</reference>
<keyword evidence="1" id="KW-0808">Transferase</keyword>
<proteinExistence type="predicted"/>
<keyword evidence="4" id="KW-1185">Reference proteome</keyword>
<protein>
    <recommendedName>
        <fullName evidence="2">APS kinase domain-containing protein</fullName>
    </recommendedName>
</protein>
<evidence type="ECO:0000256" key="1">
    <source>
        <dbReference type="ARBA" id="ARBA00022679"/>
    </source>
</evidence>
<dbReference type="Gene3D" id="3.40.50.300">
    <property type="entry name" value="P-loop containing nucleotide triphosphate hydrolases"/>
    <property type="match status" value="1"/>
</dbReference>
<sequence>MGLSRIRSSEDPVTCLNRRVGKQQSRVLFVTGTVGAGKTTTAYAVGDLLRERGVPHAVLDLDEFHRLWPPPQGDPFKQEVELANLRAVATNYRKAGATYLLLAGVVVRDRARYEAALGEPILLCRLRPPLDRVTMRLTGRHEPGDERDWHVRRAPQLDAMLDEAGSADLTIDLDEETPAQVAARVLAATGFVE</sequence>
<dbReference type="Proteomes" id="UP000636793">
    <property type="component" value="Unassembled WGS sequence"/>
</dbReference>